<reference evidence="1" key="1">
    <citation type="submission" date="2022-07" db="EMBL/GenBank/DDBJ databases">
        <title>Phylogenomic reconstructions and comparative analyses of Kickxellomycotina fungi.</title>
        <authorList>
            <person name="Reynolds N.K."/>
            <person name="Stajich J.E."/>
            <person name="Barry K."/>
            <person name="Grigoriev I.V."/>
            <person name="Crous P."/>
            <person name="Smith M.E."/>
        </authorList>
    </citation>
    <scope>NUCLEOTIDE SEQUENCE</scope>
    <source>
        <strain evidence="1">NRRL 5244</strain>
    </source>
</reference>
<protein>
    <submittedName>
        <fullName evidence="1">Uncharacterized protein</fullName>
    </submittedName>
</protein>
<evidence type="ECO:0000313" key="1">
    <source>
        <dbReference type="EMBL" id="KAJ1935894.1"/>
    </source>
</evidence>
<accession>A0ACC1J3H3</accession>
<gene>
    <name evidence="1" type="ORF">FBU59_005236</name>
</gene>
<proteinExistence type="predicted"/>
<evidence type="ECO:0000313" key="2">
    <source>
        <dbReference type="Proteomes" id="UP001150603"/>
    </source>
</evidence>
<name>A0ACC1J3H3_9FUNG</name>
<feature type="non-terminal residue" evidence="1">
    <location>
        <position position="131"/>
    </location>
</feature>
<comment type="caution">
    <text evidence="1">The sequence shown here is derived from an EMBL/GenBank/DDBJ whole genome shotgun (WGS) entry which is preliminary data.</text>
</comment>
<dbReference type="Proteomes" id="UP001150603">
    <property type="component" value="Unassembled WGS sequence"/>
</dbReference>
<keyword evidence="2" id="KW-1185">Reference proteome</keyword>
<dbReference type="EMBL" id="JANBPW010004079">
    <property type="protein sequence ID" value="KAJ1935894.1"/>
    <property type="molecule type" value="Genomic_DNA"/>
</dbReference>
<organism evidence="1 2">
    <name type="scientific">Linderina macrospora</name>
    <dbReference type="NCBI Taxonomy" id="4868"/>
    <lineage>
        <taxon>Eukaryota</taxon>
        <taxon>Fungi</taxon>
        <taxon>Fungi incertae sedis</taxon>
        <taxon>Zoopagomycota</taxon>
        <taxon>Kickxellomycotina</taxon>
        <taxon>Kickxellomycetes</taxon>
        <taxon>Kickxellales</taxon>
        <taxon>Kickxellaceae</taxon>
        <taxon>Linderina</taxon>
    </lineage>
</organism>
<sequence length="131" mass="14127">MAETLTQPLLANHHIAPEAGMADGGNKAAAAGNTEQFAEWSDAAHMYRPAFDEFDTAPMGLYSMEFLQMGLTDQRCEWLGEVVEQQPYLRKLNVSGNVIGAKGTASILNSLARGCPQLQSLNITSNLLQSA</sequence>